<dbReference type="EMBL" id="JACHFW010000013">
    <property type="protein sequence ID" value="MBB5265676.1"/>
    <property type="molecule type" value="Genomic_DNA"/>
</dbReference>
<evidence type="ECO:0000256" key="1">
    <source>
        <dbReference type="ARBA" id="ARBA00004651"/>
    </source>
</evidence>
<dbReference type="Proteomes" id="UP000543642">
    <property type="component" value="Unassembled WGS sequence"/>
</dbReference>
<sequence length="270" mass="29242">MKISIKKKRNYNLIIGLCLTGFFALMALVGQFWTPYSVTSMDPLSVNVAPCLAHPFGTDNFGRDILSRVMNGSGMTFFVAICTVLMGAVIGTVVGALTGYFGGWIDEIIMRINDILLSFPSVLLALLFISFLGPGTVNVILALGILFIPSFARIVRSEMIRCKELDFVKSAKVMGVGPFRIMFVHILPNTLVSMLTAAAIGFNNAVLAEASMSYLGLGVQPPLPSLGRMLSEAQSYLFNTPWYAIAPGVTIILIILGFSMISEGLRAVER</sequence>
<feature type="transmembrane region" description="Helical" evidence="7">
    <location>
        <begin position="115"/>
        <end position="133"/>
    </location>
</feature>
<keyword evidence="2 7" id="KW-0813">Transport</keyword>
<evidence type="ECO:0000256" key="6">
    <source>
        <dbReference type="ARBA" id="ARBA00023136"/>
    </source>
</evidence>
<evidence type="ECO:0000313" key="9">
    <source>
        <dbReference type="EMBL" id="MBB5265676.1"/>
    </source>
</evidence>
<dbReference type="CDD" id="cd06261">
    <property type="entry name" value="TM_PBP2"/>
    <property type="match status" value="1"/>
</dbReference>
<dbReference type="SUPFAM" id="SSF161098">
    <property type="entry name" value="MetI-like"/>
    <property type="match status" value="1"/>
</dbReference>
<dbReference type="PROSITE" id="PS50928">
    <property type="entry name" value="ABC_TM1"/>
    <property type="match status" value="1"/>
</dbReference>
<evidence type="ECO:0000256" key="3">
    <source>
        <dbReference type="ARBA" id="ARBA00022475"/>
    </source>
</evidence>
<feature type="transmembrane region" description="Helical" evidence="7">
    <location>
        <begin position="177"/>
        <end position="202"/>
    </location>
</feature>
<dbReference type="Gene3D" id="1.10.3720.10">
    <property type="entry name" value="MetI-like"/>
    <property type="match status" value="1"/>
</dbReference>
<dbReference type="GO" id="GO:0055085">
    <property type="term" value="P:transmembrane transport"/>
    <property type="evidence" value="ECO:0007669"/>
    <property type="project" value="InterPro"/>
</dbReference>
<evidence type="ECO:0000256" key="5">
    <source>
        <dbReference type="ARBA" id="ARBA00022989"/>
    </source>
</evidence>
<comment type="subcellular location">
    <subcellularLocation>
        <location evidence="1 7">Cell membrane</location>
        <topology evidence="1 7">Multi-pass membrane protein</topology>
    </subcellularLocation>
</comment>
<dbReference type="Pfam" id="PF00528">
    <property type="entry name" value="BPD_transp_1"/>
    <property type="match status" value="1"/>
</dbReference>
<gene>
    <name evidence="9" type="ORF">HNP82_002823</name>
</gene>
<dbReference type="InterPro" id="IPR050366">
    <property type="entry name" value="BP-dependent_transpt_permease"/>
</dbReference>
<name>A0A7W8M6S2_9FIRM</name>
<keyword evidence="6 7" id="KW-0472">Membrane</keyword>
<evidence type="ECO:0000256" key="2">
    <source>
        <dbReference type="ARBA" id="ARBA00022448"/>
    </source>
</evidence>
<feature type="transmembrane region" description="Helical" evidence="7">
    <location>
        <begin position="242"/>
        <end position="261"/>
    </location>
</feature>
<keyword evidence="5 7" id="KW-1133">Transmembrane helix</keyword>
<dbReference type="RefSeq" id="WP_183775696.1">
    <property type="nucleotide sequence ID" value="NZ_JACHFW010000013.1"/>
</dbReference>
<dbReference type="PANTHER" id="PTHR43386">
    <property type="entry name" value="OLIGOPEPTIDE TRANSPORT SYSTEM PERMEASE PROTEIN APPC"/>
    <property type="match status" value="1"/>
</dbReference>
<dbReference type="InterPro" id="IPR035906">
    <property type="entry name" value="MetI-like_sf"/>
</dbReference>
<comment type="caution">
    <text evidence="9">The sequence shown here is derived from an EMBL/GenBank/DDBJ whole genome shotgun (WGS) entry which is preliminary data.</text>
</comment>
<evidence type="ECO:0000256" key="7">
    <source>
        <dbReference type="RuleBase" id="RU363032"/>
    </source>
</evidence>
<dbReference type="GO" id="GO:0005886">
    <property type="term" value="C:plasma membrane"/>
    <property type="evidence" value="ECO:0007669"/>
    <property type="project" value="UniProtKB-SubCell"/>
</dbReference>
<proteinExistence type="inferred from homology"/>
<feature type="transmembrane region" description="Helical" evidence="7">
    <location>
        <begin position="12"/>
        <end position="33"/>
    </location>
</feature>
<evidence type="ECO:0000259" key="8">
    <source>
        <dbReference type="PROSITE" id="PS50928"/>
    </source>
</evidence>
<accession>A0A7W8M6S2</accession>
<evidence type="ECO:0000313" key="10">
    <source>
        <dbReference type="Proteomes" id="UP000543642"/>
    </source>
</evidence>
<dbReference type="AlphaFoldDB" id="A0A7W8M6S2"/>
<evidence type="ECO:0000256" key="4">
    <source>
        <dbReference type="ARBA" id="ARBA00022692"/>
    </source>
</evidence>
<feature type="transmembrane region" description="Helical" evidence="7">
    <location>
        <begin position="139"/>
        <end position="156"/>
    </location>
</feature>
<dbReference type="InterPro" id="IPR000515">
    <property type="entry name" value="MetI-like"/>
</dbReference>
<dbReference type="PANTHER" id="PTHR43386:SF1">
    <property type="entry name" value="D,D-DIPEPTIDE TRANSPORT SYSTEM PERMEASE PROTEIN DDPC-RELATED"/>
    <property type="match status" value="1"/>
</dbReference>
<keyword evidence="3" id="KW-1003">Cell membrane</keyword>
<comment type="similarity">
    <text evidence="7">Belongs to the binding-protein-dependent transport system permease family.</text>
</comment>
<keyword evidence="4 7" id="KW-0812">Transmembrane</keyword>
<feature type="domain" description="ABC transmembrane type-1" evidence="8">
    <location>
        <begin position="73"/>
        <end position="262"/>
    </location>
</feature>
<organism evidence="9 10">
    <name type="scientific">Catenibacillus scindens</name>
    <dbReference type="NCBI Taxonomy" id="673271"/>
    <lineage>
        <taxon>Bacteria</taxon>
        <taxon>Bacillati</taxon>
        <taxon>Bacillota</taxon>
        <taxon>Clostridia</taxon>
        <taxon>Lachnospirales</taxon>
        <taxon>Lachnospiraceae</taxon>
        <taxon>Catenibacillus</taxon>
    </lineage>
</organism>
<protein>
    <submittedName>
        <fullName evidence="9">Peptide/nickel transport system permease protein</fullName>
    </submittedName>
</protein>
<reference evidence="9 10" key="1">
    <citation type="submission" date="2020-08" db="EMBL/GenBank/DDBJ databases">
        <title>Genomic Encyclopedia of Type Strains, Phase IV (KMG-IV): sequencing the most valuable type-strain genomes for metagenomic binning, comparative biology and taxonomic classification.</title>
        <authorList>
            <person name="Goeker M."/>
        </authorList>
    </citation>
    <scope>NUCLEOTIDE SEQUENCE [LARGE SCALE GENOMIC DNA]</scope>
    <source>
        <strain evidence="9 10">DSM 106146</strain>
    </source>
</reference>
<keyword evidence="10" id="KW-1185">Reference proteome</keyword>
<feature type="transmembrane region" description="Helical" evidence="7">
    <location>
        <begin position="77"/>
        <end position="103"/>
    </location>
</feature>